<dbReference type="InterPro" id="IPR025659">
    <property type="entry name" value="Tubby-like_C"/>
</dbReference>
<dbReference type="SUPFAM" id="SSF54518">
    <property type="entry name" value="Tubby C-terminal domain-like"/>
    <property type="match status" value="1"/>
</dbReference>
<feature type="non-terminal residue" evidence="1">
    <location>
        <position position="1"/>
    </location>
</feature>
<sequence>SRNMEMDAWNLFNSYNFSSFNHIFSNGNLLFRVDTYGDLILMDAQGKPLLTLCHK</sequence>
<comment type="caution">
    <text evidence="1">The sequence shown here is derived from an EMBL/GenBank/DDBJ whole genome shotgun (WGS) entry which is preliminary data.</text>
</comment>
<dbReference type="Gene3D" id="2.40.160.200">
    <property type="entry name" value="LURP1-related"/>
    <property type="match status" value="1"/>
</dbReference>
<dbReference type="EMBL" id="JAHRHJ020000001">
    <property type="protein sequence ID" value="KAH9331796.1"/>
    <property type="molecule type" value="Genomic_DNA"/>
</dbReference>
<evidence type="ECO:0000313" key="2">
    <source>
        <dbReference type="Proteomes" id="UP000824469"/>
    </source>
</evidence>
<dbReference type="AlphaFoldDB" id="A0AA38H002"/>
<feature type="non-terminal residue" evidence="1">
    <location>
        <position position="55"/>
    </location>
</feature>
<protein>
    <submittedName>
        <fullName evidence="1">Uncharacterized protein</fullName>
    </submittedName>
</protein>
<gene>
    <name evidence="1" type="ORF">KI387_003904</name>
</gene>
<accession>A0AA38H002</accession>
<dbReference type="Proteomes" id="UP000824469">
    <property type="component" value="Unassembled WGS sequence"/>
</dbReference>
<keyword evidence="2" id="KW-1185">Reference proteome</keyword>
<dbReference type="InterPro" id="IPR038595">
    <property type="entry name" value="LOR_sf"/>
</dbReference>
<name>A0AA38H002_TAXCH</name>
<reference evidence="1 2" key="1">
    <citation type="journal article" date="2021" name="Nat. Plants">
        <title>The Taxus genome provides insights into paclitaxel biosynthesis.</title>
        <authorList>
            <person name="Xiong X."/>
            <person name="Gou J."/>
            <person name="Liao Q."/>
            <person name="Li Y."/>
            <person name="Zhou Q."/>
            <person name="Bi G."/>
            <person name="Li C."/>
            <person name="Du R."/>
            <person name="Wang X."/>
            <person name="Sun T."/>
            <person name="Guo L."/>
            <person name="Liang H."/>
            <person name="Lu P."/>
            <person name="Wu Y."/>
            <person name="Zhang Z."/>
            <person name="Ro D.K."/>
            <person name="Shang Y."/>
            <person name="Huang S."/>
            <person name="Yan J."/>
        </authorList>
    </citation>
    <scope>NUCLEOTIDE SEQUENCE [LARGE SCALE GENOMIC DNA]</scope>
    <source>
        <strain evidence="1">Ta-2019</strain>
    </source>
</reference>
<organism evidence="1 2">
    <name type="scientific">Taxus chinensis</name>
    <name type="common">Chinese yew</name>
    <name type="synonym">Taxus wallichiana var. chinensis</name>
    <dbReference type="NCBI Taxonomy" id="29808"/>
    <lineage>
        <taxon>Eukaryota</taxon>
        <taxon>Viridiplantae</taxon>
        <taxon>Streptophyta</taxon>
        <taxon>Embryophyta</taxon>
        <taxon>Tracheophyta</taxon>
        <taxon>Spermatophyta</taxon>
        <taxon>Pinopsida</taxon>
        <taxon>Pinidae</taxon>
        <taxon>Conifers II</taxon>
        <taxon>Cupressales</taxon>
        <taxon>Taxaceae</taxon>
        <taxon>Taxus</taxon>
    </lineage>
</organism>
<proteinExistence type="predicted"/>
<evidence type="ECO:0000313" key="1">
    <source>
        <dbReference type="EMBL" id="KAH9331796.1"/>
    </source>
</evidence>